<evidence type="ECO:0008006" key="4">
    <source>
        <dbReference type="Google" id="ProtNLM"/>
    </source>
</evidence>
<dbReference type="Proteomes" id="UP001152173">
    <property type="component" value="Unassembled WGS sequence"/>
</dbReference>
<name>A0A9X3RE48_9BACL</name>
<feature type="signal peptide" evidence="1">
    <location>
        <begin position="1"/>
        <end position="23"/>
    </location>
</feature>
<keyword evidence="1" id="KW-0732">Signal</keyword>
<dbReference type="AlphaFoldDB" id="A0A9X3RE48"/>
<comment type="caution">
    <text evidence="2">The sequence shown here is derived from an EMBL/GenBank/DDBJ whole genome shotgun (WGS) entry which is preliminary data.</text>
</comment>
<dbReference type="RefSeq" id="WP_269926213.1">
    <property type="nucleotide sequence ID" value="NZ_JAMKBJ010000005.1"/>
</dbReference>
<evidence type="ECO:0000256" key="1">
    <source>
        <dbReference type="SAM" id="SignalP"/>
    </source>
</evidence>
<proteinExistence type="predicted"/>
<dbReference type="EMBL" id="JAMKBJ010000005">
    <property type="protein sequence ID" value="MCZ8537122.1"/>
    <property type="molecule type" value="Genomic_DNA"/>
</dbReference>
<accession>A0A9X3RE48</accession>
<evidence type="ECO:0000313" key="2">
    <source>
        <dbReference type="EMBL" id="MCZ8537122.1"/>
    </source>
</evidence>
<feature type="chain" id="PRO_5040942418" description="Lipoprotein" evidence="1">
    <location>
        <begin position="24"/>
        <end position="229"/>
    </location>
</feature>
<organism evidence="2 3">
    <name type="scientific">Paenisporosarcina quisquiliarum</name>
    <dbReference type="NCBI Taxonomy" id="365346"/>
    <lineage>
        <taxon>Bacteria</taxon>
        <taxon>Bacillati</taxon>
        <taxon>Bacillota</taxon>
        <taxon>Bacilli</taxon>
        <taxon>Bacillales</taxon>
        <taxon>Caryophanaceae</taxon>
        <taxon>Paenisporosarcina</taxon>
    </lineage>
</organism>
<gene>
    <name evidence="2" type="ORF">M9R32_08025</name>
</gene>
<evidence type="ECO:0000313" key="3">
    <source>
        <dbReference type="Proteomes" id="UP001152173"/>
    </source>
</evidence>
<reference evidence="2" key="1">
    <citation type="submission" date="2022-05" db="EMBL/GenBank/DDBJ databases">
        <authorList>
            <person name="Colautti A."/>
            <person name="Iacumin L."/>
        </authorList>
    </citation>
    <scope>NUCLEOTIDE SEQUENCE</scope>
    <source>
        <strain evidence="2">SK 55</strain>
    </source>
</reference>
<dbReference type="PROSITE" id="PS51257">
    <property type="entry name" value="PROKAR_LIPOPROTEIN"/>
    <property type="match status" value="1"/>
</dbReference>
<protein>
    <recommendedName>
        <fullName evidence="4">Lipoprotein</fullName>
    </recommendedName>
</protein>
<keyword evidence="3" id="KW-1185">Reference proteome</keyword>
<sequence>MHYNQFKKIRSIFFLMLSCLLFVGCSQEKLDNQGEIVVTEDVKEKQAVSEDDEKNKEAVRAVLESEFTAPNETYIQIQKDIDKKSDEIEQSLPDDAVGFEFPADSPEWLAYEELVSKSYKSYYTDHLFERLIPTSMAFDKHLQLYFNSKEYYNGETRYAMKVSDMEITQSENENTPKHYDFSLQVEYTNHTGEVSKHNISGNAILSEVGKIGKFSIRDDGGLREKVREN</sequence>